<dbReference type="STRING" id="882378.RBRH_01523"/>
<organism evidence="1 2">
    <name type="scientific">Mycetohabitans rhizoxinica (strain DSM 19002 / CIP 109453 / HKI 454)</name>
    <name type="common">Paraburkholderia rhizoxinica</name>
    <dbReference type="NCBI Taxonomy" id="882378"/>
    <lineage>
        <taxon>Bacteria</taxon>
        <taxon>Pseudomonadati</taxon>
        <taxon>Pseudomonadota</taxon>
        <taxon>Betaproteobacteria</taxon>
        <taxon>Burkholderiales</taxon>
        <taxon>Burkholderiaceae</taxon>
        <taxon>Mycetohabitans</taxon>
    </lineage>
</organism>
<sequence length="108" mass="12079">MMSPIGYNSVMFKILTTPQFDEWLDEVRAPVASAAINVRIERAKLDNLGYWRAVGEGVCEMKIDVGLGYRAYFVRRGKIIVVLLCGGDKSTQKKNIKLAKKLAGELED</sequence>
<name>E5ASH9_MYCRK</name>
<proteinExistence type="predicted"/>
<evidence type="ECO:0000313" key="2">
    <source>
        <dbReference type="Proteomes" id="UP000007437"/>
    </source>
</evidence>
<dbReference type="NCBIfam" id="TIGR02683">
    <property type="entry name" value="upstrm_HI1419"/>
    <property type="match status" value="1"/>
</dbReference>
<evidence type="ECO:0000313" key="1">
    <source>
        <dbReference type="EMBL" id="CBW75561.1"/>
    </source>
</evidence>
<dbReference type="HOGENOM" id="CLU_152445_0_1_4"/>
<dbReference type="EMBL" id="FR687359">
    <property type="protein sequence ID" value="CBW75561.1"/>
    <property type="molecule type" value="Genomic_DNA"/>
</dbReference>
<dbReference type="eggNOG" id="COG3657">
    <property type="taxonomic scope" value="Bacteria"/>
</dbReference>
<dbReference type="PANTHER" id="PTHR41791">
    <property type="entry name" value="SSL7039 PROTEIN"/>
    <property type="match status" value="1"/>
</dbReference>
<protein>
    <submittedName>
        <fullName evidence="1">Hypothetical cytosolic protein</fullName>
    </submittedName>
</protein>
<reference evidence="1 2" key="1">
    <citation type="journal article" date="2011" name="J. Bacteriol.">
        <title>Complete genome sequence of Burkholderia rhizoxinica, an endosymbiont of Rhizopus microsporus.</title>
        <authorList>
            <person name="Lackner G."/>
            <person name="Moebius N."/>
            <person name="Partida-Martinez L."/>
            <person name="Hertweck C."/>
        </authorList>
    </citation>
    <scope>NUCLEOTIDE SEQUENCE [LARGE SCALE GENOMIC DNA]</scope>
    <source>
        <strain evidence="2">DSM 19002 / CIP 109453 / HKI 454</strain>
    </source>
</reference>
<accession>E5ASH9</accession>
<gene>
    <name evidence="1" type="ordered locus">RBRH_01523</name>
</gene>
<dbReference type="Proteomes" id="UP000007437">
    <property type="component" value="Chromosome"/>
</dbReference>
<dbReference type="AlphaFoldDB" id="E5ASH9"/>
<dbReference type="PANTHER" id="PTHR41791:SF1">
    <property type="entry name" value="SSL7039 PROTEIN"/>
    <property type="match status" value="1"/>
</dbReference>
<dbReference type="PIRSF" id="PIRSF028744">
    <property type="entry name" value="Addict_mod_HI1419"/>
    <property type="match status" value="1"/>
</dbReference>
<dbReference type="KEGG" id="brh:RBRH_01523"/>
<dbReference type="InterPro" id="IPR014056">
    <property type="entry name" value="TypeIITA-like_toxin_pred"/>
</dbReference>